<dbReference type="SUPFAM" id="SSF51735">
    <property type="entry name" value="NAD(P)-binding Rossmann-fold domains"/>
    <property type="match status" value="1"/>
</dbReference>
<dbReference type="GO" id="GO:0005737">
    <property type="term" value="C:cytoplasm"/>
    <property type="evidence" value="ECO:0007669"/>
    <property type="project" value="TreeGrafter"/>
</dbReference>
<accession>A0A6F8ZGD9</accession>
<dbReference type="GO" id="GO:0004029">
    <property type="term" value="F:aldehyde dehydrogenase (NAD+) activity"/>
    <property type="evidence" value="ECO:0007669"/>
    <property type="project" value="TreeGrafter"/>
</dbReference>
<gene>
    <name evidence="2" type="ORF">R50_1312</name>
</gene>
<dbReference type="KEGG" id="hfv:R50_1312"/>
<protein>
    <submittedName>
        <fullName evidence="2">NAD-dependent epimerase/dehydratase</fullName>
    </submittedName>
</protein>
<dbReference type="InterPro" id="IPR016040">
    <property type="entry name" value="NAD(P)-bd_dom"/>
</dbReference>
<sequence length="192" mass="19708">MRIFVAGATGVIGRQLLPLLSAAGHQVTGMSRSPEGAARLHAAGFDGVVCDVFDLPALMAAVAGAHPDVILHQLTDLPDDPRGLPAAMAANNRIRREGTANLLAAAAAAGVRRILVQSVAWELPGEAGAAVAAMERQARAAGAVILRYGRFYGPGTYYTTAPPDPPRIAVASAARATLALLEAPSGVYPVVE</sequence>
<organism evidence="2 3">
    <name type="scientific">Candidatus Hydrogenisulfobacillus filiaventi</name>
    <dbReference type="NCBI Taxonomy" id="2707344"/>
    <lineage>
        <taxon>Bacteria</taxon>
        <taxon>Bacillati</taxon>
        <taxon>Bacillota</taxon>
        <taxon>Clostridia</taxon>
        <taxon>Eubacteriales</taxon>
        <taxon>Clostridiales Family XVII. Incertae Sedis</taxon>
        <taxon>Candidatus Hydrogenisulfobacillus</taxon>
    </lineage>
</organism>
<evidence type="ECO:0000259" key="1">
    <source>
        <dbReference type="Pfam" id="PF13460"/>
    </source>
</evidence>
<dbReference type="EMBL" id="LR778114">
    <property type="protein sequence ID" value="CAB1128818.1"/>
    <property type="molecule type" value="Genomic_DNA"/>
</dbReference>
<keyword evidence="3" id="KW-1185">Reference proteome</keyword>
<reference evidence="2 3" key="1">
    <citation type="submission" date="2020-02" db="EMBL/GenBank/DDBJ databases">
        <authorList>
            <person name="Hogendoorn C."/>
        </authorList>
    </citation>
    <scope>NUCLEOTIDE SEQUENCE [LARGE SCALE GENOMIC DNA]</scope>
    <source>
        <strain evidence="2">R501</strain>
    </source>
</reference>
<dbReference type="InterPro" id="IPR036291">
    <property type="entry name" value="NAD(P)-bd_dom_sf"/>
</dbReference>
<evidence type="ECO:0000313" key="3">
    <source>
        <dbReference type="Proteomes" id="UP000503399"/>
    </source>
</evidence>
<dbReference type="InterPro" id="IPR051783">
    <property type="entry name" value="NAD(P)-dependent_oxidoreduct"/>
</dbReference>
<dbReference type="Pfam" id="PF13460">
    <property type="entry name" value="NAD_binding_10"/>
    <property type="match status" value="1"/>
</dbReference>
<proteinExistence type="predicted"/>
<dbReference type="PANTHER" id="PTHR48079:SF6">
    <property type="entry name" value="NAD(P)-BINDING DOMAIN-CONTAINING PROTEIN-RELATED"/>
    <property type="match status" value="1"/>
</dbReference>
<dbReference type="AlphaFoldDB" id="A0A6F8ZGD9"/>
<dbReference type="Proteomes" id="UP000503399">
    <property type="component" value="Chromosome"/>
</dbReference>
<feature type="domain" description="NAD(P)-binding" evidence="1">
    <location>
        <begin position="7"/>
        <end position="120"/>
    </location>
</feature>
<dbReference type="Gene3D" id="3.40.50.720">
    <property type="entry name" value="NAD(P)-binding Rossmann-like Domain"/>
    <property type="match status" value="1"/>
</dbReference>
<evidence type="ECO:0000313" key="2">
    <source>
        <dbReference type="EMBL" id="CAB1128818.1"/>
    </source>
</evidence>
<dbReference type="PANTHER" id="PTHR48079">
    <property type="entry name" value="PROTEIN YEEZ"/>
    <property type="match status" value="1"/>
</dbReference>
<name>A0A6F8ZGD9_9FIRM</name>